<evidence type="ECO:0000313" key="2">
    <source>
        <dbReference type="Proteomes" id="UP000078397"/>
    </source>
</evidence>
<comment type="caution">
    <text evidence="1">The sequence shown here is derived from an EMBL/GenBank/DDBJ whole genome shotgun (WGS) entry which is preliminary data.</text>
</comment>
<dbReference type="RefSeq" id="XP_018144877.2">
    <property type="nucleotide sequence ID" value="XM_018293521.2"/>
</dbReference>
<gene>
    <name evidence="1" type="ORF">VFPPC_15768</name>
</gene>
<name>A0A179FRN8_METCM</name>
<dbReference type="KEGG" id="pchm:VFPPC_15768"/>
<keyword evidence="2" id="KW-1185">Reference proteome</keyword>
<accession>A0A179FRN8</accession>
<proteinExistence type="predicted"/>
<evidence type="ECO:0000313" key="1">
    <source>
        <dbReference type="EMBL" id="OAQ68027.2"/>
    </source>
</evidence>
<organism evidence="1 2">
    <name type="scientific">Pochonia chlamydosporia 170</name>
    <dbReference type="NCBI Taxonomy" id="1380566"/>
    <lineage>
        <taxon>Eukaryota</taxon>
        <taxon>Fungi</taxon>
        <taxon>Dikarya</taxon>
        <taxon>Ascomycota</taxon>
        <taxon>Pezizomycotina</taxon>
        <taxon>Sordariomycetes</taxon>
        <taxon>Hypocreomycetidae</taxon>
        <taxon>Hypocreales</taxon>
        <taxon>Clavicipitaceae</taxon>
        <taxon>Pochonia</taxon>
    </lineage>
</organism>
<sequence>MPPMAASWASISDLDTLSLPVMGSRRPPRGHFSPRSMFGTRFLSLANVACMIWQFAGCQMMSNDVVIWCRRGAELKMGDADGLSGRGLTAKEPGGMKEISIWIRHRIVGSMPRDKSCRDGCNMAHMV</sequence>
<reference evidence="1 2" key="1">
    <citation type="journal article" date="2016" name="PLoS Pathog.">
        <title>Biosynthesis of antibiotic leucinostatins in bio-control fungus Purpureocillium lilacinum and their inhibition on phytophthora revealed by genome mining.</title>
        <authorList>
            <person name="Wang G."/>
            <person name="Liu Z."/>
            <person name="Lin R."/>
            <person name="Li E."/>
            <person name="Mao Z."/>
            <person name="Ling J."/>
            <person name="Yang Y."/>
            <person name="Yin W.B."/>
            <person name="Xie B."/>
        </authorList>
    </citation>
    <scope>NUCLEOTIDE SEQUENCE [LARGE SCALE GENOMIC DNA]</scope>
    <source>
        <strain evidence="1">170</strain>
    </source>
</reference>
<dbReference type="Proteomes" id="UP000078397">
    <property type="component" value="Unassembled WGS sequence"/>
</dbReference>
<dbReference type="AlphaFoldDB" id="A0A179FRN8"/>
<protein>
    <submittedName>
        <fullName evidence="1">Uncharacterized protein</fullName>
    </submittedName>
</protein>
<dbReference type="EMBL" id="LSBJ02000003">
    <property type="protein sequence ID" value="OAQ68027.2"/>
    <property type="molecule type" value="Genomic_DNA"/>
</dbReference>
<dbReference type="GeneID" id="28857515"/>